<sequence length="110" mass="12724">MYKLSDLQMSNLKSIISNKEFSPFTINLQYAENHNDTCPRCLKEFPIEKETIQKVGSYGVQVFRTKGVAIPYMLCKTCTHKMKTEPAVIRSKNNARIDTQLMDFLKQTNQ</sequence>
<organism evidence="1 2">
    <name type="scientific">Bacillus cereus</name>
    <dbReference type="NCBI Taxonomy" id="1396"/>
    <lineage>
        <taxon>Bacteria</taxon>
        <taxon>Bacillati</taxon>
        <taxon>Bacillota</taxon>
        <taxon>Bacilli</taxon>
        <taxon>Bacillales</taxon>
        <taxon>Bacillaceae</taxon>
        <taxon>Bacillus</taxon>
        <taxon>Bacillus cereus group</taxon>
    </lineage>
</organism>
<dbReference type="EMBL" id="LJKE01000015">
    <property type="protein sequence ID" value="KZD71952.1"/>
    <property type="molecule type" value="Genomic_DNA"/>
</dbReference>
<comment type="caution">
    <text evidence="1">The sequence shown here is derived from an EMBL/GenBank/DDBJ whole genome shotgun (WGS) entry which is preliminary data.</text>
</comment>
<accession>A0A164QNL5</accession>
<dbReference type="Proteomes" id="UP000076482">
    <property type="component" value="Unassembled WGS sequence"/>
</dbReference>
<evidence type="ECO:0000313" key="1">
    <source>
        <dbReference type="EMBL" id="KZD71952.1"/>
    </source>
</evidence>
<dbReference type="PATRIC" id="fig|1396.535.peg.4163"/>
<evidence type="ECO:0000313" key="2">
    <source>
        <dbReference type="Proteomes" id="UP000076482"/>
    </source>
</evidence>
<reference evidence="1 2" key="1">
    <citation type="submission" date="2015-09" db="EMBL/GenBank/DDBJ databases">
        <title>Bacillus cereus food isolates.</title>
        <authorList>
            <person name="Boekhorst J."/>
        </authorList>
    </citation>
    <scope>NUCLEOTIDE SEQUENCE [LARGE SCALE GENOMIC DNA]</scope>
    <source>
        <strain evidence="1 2">B4088</strain>
    </source>
</reference>
<protein>
    <submittedName>
        <fullName evidence="1">Uncharacterized protein</fullName>
    </submittedName>
</protein>
<gene>
    <name evidence="1" type="ORF">B4088_0413</name>
</gene>
<dbReference type="AlphaFoldDB" id="A0A164QNL5"/>
<dbReference type="RefSeq" id="WP_063259644.1">
    <property type="nucleotide sequence ID" value="NZ_LJKE01000015.1"/>
</dbReference>
<proteinExistence type="predicted"/>
<name>A0A164QNL5_BACCE</name>